<keyword evidence="2 7" id="KW-0349">Heme</keyword>
<dbReference type="PANTHER" id="PTHR47947:SF24">
    <property type="entry name" value="ISOFLAVONE 2'-HYDROXYLASE-LIKE"/>
    <property type="match status" value="1"/>
</dbReference>
<dbReference type="InterPro" id="IPR002401">
    <property type="entry name" value="Cyt_P450_E_grp-I"/>
</dbReference>
<evidence type="ECO:0000256" key="6">
    <source>
        <dbReference type="ARBA" id="ARBA00023033"/>
    </source>
</evidence>
<organism evidence="9 10">
    <name type="scientific">Vitis vinifera</name>
    <name type="common">Grape</name>
    <dbReference type="NCBI Taxonomy" id="29760"/>
    <lineage>
        <taxon>Eukaryota</taxon>
        <taxon>Viridiplantae</taxon>
        <taxon>Streptophyta</taxon>
        <taxon>Embryophyta</taxon>
        <taxon>Tracheophyta</taxon>
        <taxon>Spermatophyta</taxon>
        <taxon>Magnoliopsida</taxon>
        <taxon>eudicotyledons</taxon>
        <taxon>Gunneridae</taxon>
        <taxon>Pentapetalae</taxon>
        <taxon>rosids</taxon>
        <taxon>Vitales</taxon>
        <taxon>Vitaceae</taxon>
        <taxon>Viteae</taxon>
        <taxon>Vitis</taxon>
    </lineage>
</organism>
<dbReference type="PROSITE" id="PS00086">
    <property type="entry name" value="CYTOCHROME_P450"/>
    <property type="match status" value="1"/>
</dbReference>
<dbReference type="FunFam" id="1.10.630.10:FF:000026">
    <property type="entry name" value="Cytochrome P450 82C4"/>
    <property type="match status" value="1"/>
</dbReference>
<dbReference type="InterPro" id="IPR050651">
    <property type="entry name" value="Plant_Cytochrome_P450_Monoox"/>
</dbReference>
<evidence type="ECO:0000313" key="9">
    <source>
        <dbReference type="EMBL" id="RVW67716.1"/>
    </source>
</evidence>
<dbReference type="GO" id="GO:0005506">
    <property type="term" value="F:iron ion binding"/>
    <property type="evidence" value="ECO:0007669"/>
    <property type="project" value="InterPro"/>
</dbReference>
<evidence type="ECO:0000256" key="8">
    <source>
        <dbReference type="RuleBase" id="RU000461"/>
    </source>
</evidence>
<comment type="caution">
    <text evidence="9">The sequence shown here is derived from an EMBL/GenBank/DDBJ whole genome shotgun (WGS) entry which is preliminary data.</text>
</comment>
<dbReference type="AlphaFoldDB" id="A0A438G680"/>
<dbReference type="Proteomes" id="UP000288805">
    <property type="component" value="Unassembled WGS sequence"/>
</dbReference>
<keyword evidence="4 8" id="KW-0560">Oxidoreductase</keyword>
<proteinExistence type="inferred from homology"/>
<keyword evidence="6 8" id="KW-0503">Monooxygenase</keyword>
<keyword evidence="3 7" id="KW-0479">Metal-binding</keyword>
<dbReference type="InterPro" id="IPR001128">
    <property type="entry name" value="Cyt_P450"/>
</dbReference>
<gene>
    <name evidence="9" type="primary">CYP81D11_8</name>
    <name evidence="9" type="ORF">CK203_063375</name>
</gene>
<dbReference type="Gene3D" id="1.10.630.10">
    <property type="entry name" value="Cytochrome P450"/>
    <property type="match status" value="1"/>
</dbReference>
<evidence type="ECO:0000256" key="4">
    <source>
        <dbReference type="ARBA" id="ARBA00023002"/>
    </source>
</evidence>
<evidence type="ECO:0000313" key="10">
    <source>
        <dbReference type="Proteomes" id="UP000288805"/>
    </source>
</evidence>
<dbReference type="Pfam" id="PF00067">
    <property type="entry name" value="p450"/>
    <property type="match status" value="1"/>
</dbReference>
<accession>A0A438G680</accession>
<dbReference type="GO" id="GO:0016705">
    <property type="term" value="F:oxidoreductase activity, acting on paired donors, with incorporation or reduction of molecular oxygen"/>
    <property type="evidence" value="ECO:0007669"/>
    <property type="project" value="InterPro"/>
</dbReference>
<dbReference type="PRINTS" id="PR00385">
    <property type="entry name" value="P450"/>
</dbReference>
<keyword evidence="5 7" id="KW-0408">Iron</keyword>
<evidence type="ECO:0000256" key="5">
    <source>
        <dbReference type="ARBA" id="ARBA00023004"/>
    </source>
</evidence>
<protein>
    <submittedName>
        <fullName evidence="9">Cytochrome P450 81D11</fullName>
    </submittedName>
</protein>
<feature type="binding site" description="axial binding residue" evidence="7">
    <location>
        <position position="408"/>
    </location>
    <ligand>
        <name>heme</name>
        <dbReference type="ChEBI" id="CHEBI:30413"/>
    </ligand>
    <ligandPart>
        <name>Fe</name>
        <dbReference type="ChEBI" id="CHEBI:18248"/>
    </ligandPart>
</feature>
<dbReference type="SUPFAM" id="SSF48264">
    <property type="entry name" value="Cytochrome P450"/>
    <property type="match status" value="1"/>
</dbReference>
<dbReference type="PANTHER" id="PTHR47947">
    <property type="entry name" value="CYTOCHROME P450 82C3-RELATED"/>
    <property type="match status" value="1"/>
</dbReference>
<name>A0A438G680_VITVI</name>
<comment type="similarity">
    <text evidence="1 8">Belongs to the cytochrome P450 family.</text>
</comment>
<dbReference type="InterPro" id="IPR036396">
    <property type="entry name" value="Cyt_P450_sf"/>
</dbReference>
<evidence type="ECO:0000256" key="1">
    <source>
        <dbReference type="ARBA" id="ARBA00010617"/>
    </source>
</evidence>
<evidence type="ECO:0000256" key="2">
    <source>
        <dbReference type="ARBA" id="ARBA00022617"/>
    </source>
</evidence>
<dbReference type="InterPro" id="IPR017972">
    <property type="entry name" value="Cyt_P450_CS"/>
</dbReference>
<evidence type="ECO:0000256" key="7">
    <source>
        <dbReference type="PIRSR" id="PIRSR602401-1"/>
    </source>
</evidence>
<dbReference type="PRINTS" id="PR00463">
    <property type="entry name" value="EP450I"/>
</dbReference>
<sequence length="472" mass="53309">MQDPTLEEEQSDCEEVALPTSPCFPPSRFTPFLIVSSPSVAEECLTKNDIVFANRPQLIAGKYIGYNYTSLIWANYGDHWRNLRRISTLEILSSSCIQMLSGIRADEVRLLVLWLLEHENQTVNMKAMLFEITTNVMMRMIAGRGIMAGAWRSGGEETVKFREIMADTIRLGDMSNIGDYLPMLRWLGVKGKEEGLRELQRKRDRFMQSLIEEHRTRIAKDKESSSSCCNGDDGEKKKKKTMIEVMLSLQEKEPDYYTDLIIRGLMLALLGAGTDTTATTIEWTLSLLLNNPHALKKAQMEIDNHLGDNHLIQESDLNQLPYLHCIIKESQRMHPVGPIIPHESSGECTVGGYRIPHGTMLLVNVWAIQNDSRVWEEPRKFTPERFEGMELEKHGFRLMPFGSGRRGCPGEGLAVRMVGLVLGSLIQCFDWESVGEGMVDMSEGTGLSLPKAQPLLVRCRHRPALVDLLSKA</sequence>
<evidence type="ECO:0000256" key="3">
    <source>
        <dbReference type="ARBA" id="ARBA00022723"/>
    </source>
</evidence>
<dbReference type="EMBL" id="QGNW01000570">
    <property type="protein sequence ID" value="RVW67716.1"/>
    <property type="molecule type" value="Genomic_DNA"/>
</dbReference>
<reference evidence="9 10" key="1">
    <citation type="journal article" date="2018" name="PLoS Genet.">
        <title>Population sequencing reveals clonal diversity and ancestral inbreeding in the grapevine cultivar Chardonnay.</title>
        <authorList>
            <person name="Roach M.J."/>
            <person name="Johnson D.L."/>
            <person name="Bohlmann J."/>
            <person name="van Vuuren H.J."/>
            <person name="Jones S.J."/>
            <person name="Pretorius I.S."/>
            <person name="Schmidt S.A."/>
            <person name="Borneman A.R."/>
        </authorList>
    </citation>
    <scope>NUCLEOTIDE SEQUENCE [LARGE SCALE GENOMIC DNA]</scope>
    <source>
        <strain evidence="10">cv. Chardonnay</strain>
        <tissue evidence="9">Leaf</tissue>
    </source>
</reference>
<dbReference type="GO" id="GO:0004497">
    <property type="term" value="F:monooxygenase activity"/>
    <property type="evidence" value="ECO:0007669"/>
    <property type="project" value="UniProtKB-KW"/>
</dbReference>
<comment type="cofactor">
    <cofactor evidence="7">
        <name>heme</name>
        <dbReference type="ChEBI" id="CHEBI:30413"/>
    </cofactor>
</comment>
<dbReference type="GO" id="GO:0020037">
    <property type="term" value="F:heme binding"/>
    <property type="evidence" value="ECO:0007669"/>
    <property type="project" value="InterPro"/>
</dbReference>